<reference evidence="2 3" key="1">
    <citation type="submission" date="2016-10" db="EMBL/GenBank/DDBJ databases">
        <authorList>
            <person name="de Groot N.N."/>
        </authorList>
    </citation>
    <scope>NUCLEOTIDE SEQUENCE [LARGE SCALE GENOMIC DNA]</scope>
    <source>
        <strain evidence="2 3">DSM 18180</strain>
    </source>
</reference>
<protein>
    <submittedName>
        <fullName evidence="2">Predicted ATPase</fullName>
    </submittedName>
</protein>
<dbReference type="InterPro" id="IPR038727">
    <property type="entry name" value="NadR/Ttd14_AAA_dom"/>
</dbReference>
<proteinExistence type="predicted"/>
<dbReference type="InterPro" id="IPR027417">
    <property type="entry name" value="P-loop_NTPase"/>
</dbReference>
<dbReference type="EMBL" id="FPKV01000002">
    <property type="protein sequence ID" value="SFZ91349.1"/>
    <property type="molecule type" value="Genomic_DNA"/>
</dbReference>
<dbReference type="Gene3D" id="3.40.50.300">
    <property type="entry name" value="P-loop containing nucleotide triphosphate hydrolases"/>
    <property type="match status" value="1"/>
</dbReference>
<evidence type="ECO:0000259" key="1">
    <source>
        <dbReference type="Pfam" id="PF13521"/>
    </source>
</evidence>
<keyword evidence="3" id="KW-1185">Reference proteome</keyword>
<dbReference type="Pfam" id="PF13521">
    <property type="entry name" value="AAA_28"/>
    <property type="match status" value="1"/>
</dbReference>
<evidence type="ECO:0000313" key="3">
    <source>
        <dbReference type="Proteomes" id="UP000182544"/>
    </source>
</evidence>
<evidence type="ECO:0000313" key="2">
    <source>
        <dbReference type="EMBL" id="SFZ91349.1"/>
    </source>
</evidence>
<organism evidence="2 3">
    <name type="scientific">Flaviramulus basaltis</name>
    <dbReference type="NCBI Taxonomy" id="369401"/>
    <lineage>
        <taxon>Bacteria</taxon>
        <taxon>Pseudomonadati</taxon>
        <taxon>Bacteroidota</taxon>
        <taxon>Flavobacteriia</taxon>
        <taxon>Flavobacteriales</taxon>
        <taxon>Flavobacteriaceae</taxon>
        <taxon>Flaviramulus</taxon>
    </lineage>
</organism>
<dbReference type="Proteomes" id="UP000182544">
    <property type="component" value="Unassembled WGS sequence"/>
</dbReference>
<dbReference type="AlphaFoldDB" id="A0A1K2IFZ7"/>
<sequence>MFLLLFFLSQLNSDFYSKIATLSTKKIVITGGPGTGKSTLINELIKRGYICLEEISRQVTLDAKKEGIDQLFLTKPLLFSELLLKGRQKQFIEADIYGEKNIFFDRGIPDVLAYMDFIGDEYPKDFADACNNAVYNTVFILKPWEAIYTSDNERYESFEQALQIHDNLVNTYKNYNYTLIDVPFDTVEKRTNFILKVLGM</sequence>
<feature type="domain" description="NadR/Ttd14 AAA" evidence="1">
    <location>
        <begin position="26"/>
        <end position="190"/>
    </location>
</feature>
<accession>A0A1K2IFZ7</accession>
<dbReference type="STRING" id="369401.SAMN05428642_10215"/>
<name>A0A1K2IFZ7_9FLAO</name>
<gene>
    <name evidence="2" type="ORF">SAMN05428642_10215</name>
</gene>
<dbReference type="SUPFAM" id="SSF52540">
    <property type="entry name" value="P-loop containing nucleoside triphosphate hydrolases"/>
    <property type="match status" value="1"/>
</dbReference>